<feature type="compositionally biased region" description="Basic and acidic residues" evidence="7">
    <location>
        <begin position="17"/>
        <end position="33"/>
    </location>
</feature>
<name>A0A9W7FUI4_9STRA</name>
<dbReference type="InterPro" id="IPR026591">
    <property type="entry name" value="Sirtuin_cat_small_dom_sf"/>
</dbReference>
<comment type="cofactor">
    <cofactor evidence="1">
        <name>Zn(2+)</name>
        <dbReference type="ChEBI" id="CHEBI:29105"/>
    </cofactor>
</comment>
<dbReference type="GO" id="GO:0005634">
    <property type="term" value="C:nucleus"/>
    <property type="evidence" value="ECO:0007669"/>
    <property type="project" value="TreeGrafter"/>
</dbReference>
<accession>A0A9W7FUI4</accession>
<comment type="caution">
    <text evidence="9">The sequence shown here is derived from an EMBL/GenBank/DDBJ whole genome shotgun (WGS) entry which is preliminary data.</text>
</comment>
<evidence type="ECO:0000256" key="4">
    <source>
        <dbReference type="ARBA" id="ARBA00022833"/>
    </source>
</evidence>
<dbReference type="Gene3D" id="3.40.50.1220">
    <property type="entry name" value="TPP-binding domain"/>
    <property type="match status" value="1"/>
</dbReference>
<sequence>MNSSLVDAPSPKASVEVQDKKQDKPKSGQDKVDNTFSSSDSSAETSRKLAETIAGLRITSEKIAKTQSNVQDAISASQSLEKKWQKFQSDFDKILNNAIGQIAKGLGVNSAVDEAKFGAGYKGGGEEMTTLEKFKVLGNDCSMKSLARRLRGNKYKNIVILMGAGCSVSAGIPDFRTKGTGLYSQVKKYNLPYAEAIFDLHYFNEVDKTPFHKIAKEMYPDPEKFKPTLAHKFIKVLQDKGLLLRCYTQNIDGLERLSGVEEDKLVEAHGSFLGDGLCGYCNAPCDKDVLKDVLMKGDENGYCGLKCTECDKGYMKPPIVFFGENLPKRFSENHKADMEGCDLCIVMGTSLKVAPFSNLASLVPKDVPRMLVNKELVGDFWDEKESEGGDTNYRDVVELGDCDDTIEAFSKLLGFQNELGVGGKESSTTKTTKEKNLKSEKVSGKKMKVKSVAKALLARKPNGRRVSIAN</sequence>
<evidence type="ECO:0000256" key="5">
    <source>
        <dbReference type="ARBA" id="ARBA00023027"/>
    </source>
</evidence>
<feature type="compositionally biased region" description="Basic and acidic residues" evidence="7">
    <location>
        <begin position="431"/>
        <end position="443"/>
    </location>
</feature>
<feature type="region of interest" description="Disordered" evidence="7">
    <location>
        <begin position="1"/>
        <end position="46"/>
    </location>
</feature>
<keyword evidence="5" id="KW-0520">NAD</keyword>
<dbReference type="Gene3D" id="3.30.1600.10">
    <property type="entry name" value="SIR2/SIRT2 'Small Domain"/>
    <property type="match status" value="1"/>
</dbReference>
<feature type="binding site" evidence="6">
    <location>
        <position position="278"/>
    </location>
    <ligand>
        <name>Zn(2+)</name>
        <dbReference type="ChEBI" id="CHEBI:29105"/>
    </ligand>
</feature>
<evidence type="ECO:0000256" key="1">
    <source>
        <dbReference type="ARBA" id="ARBA00001947"/>
    </source>
</evidence>
<dbReference type="PANTHER" id="PTHR11085:SF6">
    <property type="entry name" value="NAD-DEPENDENT PROTEIN DEACETYLASE SIRTUIN-2"/>
    <property type="match status" value="1"/>
</dbReference>
<keyword evidence="10" id="KW-1185">Reference proteome</keyword>
<feature type="active site" description="Proton acceptor" evidence="6">
    <location>
        <position position="269"/>
    </location>
</feature>
<feature type="binding site" evidence="6">
    <location>
        <position position="310"/>
    </location>
    <ligand>
        <name>Zn(2+)</name>
        <dbReference type="ChEBI" id="CHEBI:29105"/>
    </ligand>
</feature>
<dbReference type="PROSITE" id="PS50305">
    <property type="entry name" value="SIRTUIN"/>
    <property type="match status" value="1"/>
</dbReference>
<feature type="domain" description="Deacetylase sirtuin-type" evidence="8">
    <location>
        <begin position="136"/>
        <end position="422"/>
    </location>
</feature>
<dbReference type="AlphaFoldDB" id="A0A9W7FUI4"/>
<feature type="binding site" evidence="6">
    <location>
        <position position="281"/>
    </location>
    <ligand>
        <name>Zn(2+)</name>
        <dbReference type="ChEBI" id="CHEBI:29105"/>
    </ligand>
</feature>
<dbReference type="InterPro" id="IPR026590">
    <property type="entry name" value="Ssirtuin_cat_dom"/>
</dbReference>
<dbReference type="InterPro" id="IPR029035">
    <property type="entry name" value="DHS-like_NAD/FAD-binding_dom"/>
</dbReference>
<evidence type="ECO:0000259" key="8">
    <source>
        <dbReference type="PROSITE" id="PS50305"/>
    </source>
</evidence>
<evidence type="ECO:0000256" key="6">
    <source>
        <dbReference type="PROSITE-ProRule" id="PRU00236"/>
    </source>
</evidence>
<protein>
    <recommendedName>
        <fullName evidence="8">Deacetylase sirtuin-type domain-containing protein</fullName>
    </recommendedName>
</protein>
<keyword evidence="3 6" id="KW-0479">Metal-binding</keyword>
<gene>
    <name evidence="9" type="ORF">TrLO_g963</name>
</gene>
<dbReference type="InterPro" id="IPR050134">
    <property type="entry name" value="NAD-dep_sirtuin_deacylases"/>
</dbReference>
<keyword evidence="2" id="KW-0808">Transferase</keyword>
<proteinExistence type="predicted"/>
<dbReference type="PANTHER" id="PTHR11085">
    <property type="entry name" value="NAD-DEPENDENT PROTEIN DEACYLASE SIRTUIN-5, MITOCHONDRIAL-RELATED"/>
    <property type="match status" value="1"/>
</dbReference>
<dbReference type="GO" id="GO:0017136">
    <property type="term" value="F:histone deacetylase activity, NAD-dependent"/>
    <property type="evidence" value="ECO:0007669"/>
    <property type="project" value="TreeGrafter"/>
</dbReference>
<feature type="binding site" evidence="6">
    <location>
        <position position="307"/>
    </location>
    <ligand>
        <name>Zn(2+)</name>
        <dbReference type="ChEBI" id="CHEBI:29105"/>
    </ligand>
</feature>
<reference evidence="10" key="1">
    <citation type="journal article" date="2023" name="Commun. Biol.">
        <title>Genome analysis of Parmales, the sister group of diatoms, reveals the evolutionary specialization of diatoms from phago-mixotrophs to photoautotrophs.</title>
        <authorList>
            <person name="Ban H."/>
            <person name="Sato S."/>
            <person name="Yoshikawa S."/>
            <person name="Yamada K."/>
            <person name="Nakamura Y."/>
            <person name="Ichinomiya M."/>
            <person name="Sato N."/>
            <person name="Blanc-Mathieu R."/>
            <person name="Endo H."/>
            <person name="Kuwata A."/>
            <person name="Ogata H."/>
        </authorList>
    </citation>
    <scope>NUCLEOTIDE SEQUENCE [LARGE SCALE GENOMIC DNA]</scope>
    <source>
        <strain evidence="10">NIES 3700</strain>
    </source>
</reference>
<dbReference type="GO" id="GO:0070403">
    <property type="term" value="F:NAD+ binding"/>
    <property type="evidence" value="ECO:0007669"/>
    <property type="project" value="InterPro"/>
</dbReference>
<feature type="region of interest" description="Disordered" evidence="7">
    <location>
        <begin position="421"/>
        <end position="446"/>
    </location>
</feature>
<dbReference type="Proteomes" id="UP001165122">
    <property type="component" value="Unassembled WGS sequence"/>
</dbReference>
<dbReference type="GO" id="GO:0046872">
    <property type="term" value="F:metal ion binding"/>
    <property type="evidence" value="ECO:0007669"/>
    <property type="project" value="UniProtKB-KW"/>
</dbReference>
<dbReference type="OrthoDB" id="420264at2759"/>
<dbReference type="InterPro" id="IPR003000">
    <property type="entry name" value="Sirtuin"/>
</dbReference>
<dbReference type="SUPFAM" id="SSF52467">
    <property type="entry name" value="DHS-like NAD/FAD-binding domain"/>
    <property type="match status" value="1"/>
</dbReference>
<evidence type="ECO:0000313" key="9">
    <source>
        <dbReference type="EMBL" id="GMI18188.1"/>
    </source>
</evidence>
<evidence type="ECO:0000256" key="2">
    <source>
        <dbReference type="ARBA" id="ARBA00022679"/>
    </source>
</evidence>
<dbReference type="EMBL" id="BRXW01000325">
    <property type="protein sequence ID" value="GMI18188.1"/>
    <property type="molecule type" value="Genomic_DNA"/>
</dbReference>
<evidence type="ECO:0000256" key="3">
    <source>
        <dbReference type="ARBA" id="ARBA00022723"/>
    </source>
</evidence>
<evidence type="ECO:0000256" key="7">
    <source>
        <dbReference type="SAM" id="MobiDB-lite"/>
    </source>
</evidence>
<dbReference type="Pfam" id="PF02146">
    <property type="entry name" value="SIR2"/>
    <property type="match status" value="1"/>
</dbReference>
<evidence type="ECO:0000313" key="10">
    <source>
        <dbReference type="Proteomes" id="UP001165122"/>
    </source>
</evidence>
<keyword evidence="4 6" id="KW-0862">Zinc</keyword>
<organism evidence="9 10">
    <name type="scientific">Triparma laevis f. longispina</name>
    <dbReference type="NCBI Taxonomy" id="1714387"/>
    <lineage>
        <taxon>Eukaryota</taxon>
        <taxon>Sar</taxon>
        <taxon>Stramenopiles</taxon>
        <taxon>Ochrophyta</taxon>
        <taxon>Bolidophyceae</taxon>
        <taxon>Parmales</taxon>
        <taxon>Triparmaceae</taxon>
        <taxon>Triparma</taxon>
    </lineage>
</organism>